<feature type="chain" id="PRO_5045223161" evidence="2">
    <location>
        <begin position="25"/>
        <end position="228"/>
    </location>
</feature>
<dbReference type="EMBL" id="JBAFVH010000013">
    <property type="protein sequence ID" value="MFG1374506.1"/>
    <property type="molecule type" value="Genomic_DNA"/>
</dbReference>
<feature type="signal peptide" evidence="2">
    <location>
        <begin position="1"/>
        <end position="24"/>
    </location>
</feature>
<evidence type="ECO:0000313" key="3">
    <source>
        <dbReference type="EMBL" id="MFG1374506.1"/>
    </source>
</evidence>
<proteinExistence type="predicted"/>
<organism evidence="3 4">
    <name type="scientific">Xanthobacter oligotrophicus</name>
    <dbReference type="NCBI Taxonomy" id="2607286"/>
    <lineage>
        <taxon>Bacteria</taxon>
        <taxon>Pseudomonadati</taxon>
        <taxon>Pseudomonadota</taxon>
        <taxon>Alphaproteobacteria</taxon>
        <taxon>Hyphomicrobiales</taxon>
        <taxon>Xanthobacteraceae</taxon>
        <taxon>Xanthobacter</taxon>
    </lineage>
</organism>
<accession>A0ABW7A388</accession>
<sequence>MRLYRTVPLLAAAFLAGTASAALAQVQYQRPGQIESTPLAPPGTIPAPPGTVPAPRPAAPSAAPAPRPVTPGTVQRGPAPALPPGVQPAPGSAPGATPPPAPNSDAGGDVVVVQPPTQKIANAFAVFAGLDKITGRITAFDVAIGETAQFGALQVTPRVCYTRPATETQNTTSFAEVNEVTLAGQAKRIFTGWMFASSPGLHAVEHPIYDVWLIGCKASAPVTARGQQ</sequence>
<feature type="region of interest" description="Disordered" evidence="1">
    <location>
        <begin position="34"/>
        <end position="107"/>
    </location>
</feature>
<evidence type="ECO:0000313" key="4">
    <source>
        <dbReference type="Proteomes" id="UP001604002"/>
    </source>
</evidence>
<keyword evidence="4" id="KW-1185">Reference proteome</keyword>
<keyword evidence="2" id="KW-0732">Signal</keyword>
<dbReference type="Pfam" id="PF09923">
    <property type="entry name" value="DUF2155"/>
    <property type="match status" value="1"/>
</dbReference>
<dbReference type="RefSeq" id="WP_393994147.1">
    <property type="nucleotide sequence ID" value="NZ_JBAFVH010000013.1"/>
</dbReference>
<evidence type="ECO:0000256" key="2">
    <source>
        <dbReference type="SAM" id="SignalP"/>
    </source>
</evidence>
<name>A0ABW7A388_9HYPH</name>
<dbReference type="Proteomes" id="UP001604002">
    <property type="component" value="Unassembled WGS sequence"/>
</dbReference>
<evidence type="ECO:0000256" key="1">
    <source>
        <dbReference type="SAM" id="MobiDB-lite"/>
    </source>
</evidence>
<dbReference type="InterPro" id="IPR019225">
    <property type="entry name" value="DUF2155"/>
</dbReference>
<protein>
    <submittedName>
        <fullName evidence="3">DUF2155 domain-containing protein</fullName>
    </submittedName>
</protein>
<comment type="caution">
    <text evidence="3">The sequence shown here is derived from an EMBL/GenBank/DDBJ whole genome shotgun (WGS) entry which is preliminary data.</text>
</comment>
<gene>
    <name evidence="3" type="ORF">V5F32_20205</name>
</gene>
<reference evidence="3 4" key="1">
    <citation type="submission" date="2024-02" db="EMBL/GenBank/DDBJ databases">
        <title>Expansion and revision of Xanthobacter and proposal of Roseixanthobacter gen. nov.</title>
        <authorList>
            <person name="Soltysiak M.P.M."/>
            <person name="Jalihal A."/>
            <person name="Ory A."/>
            <person name="Chrisophersen C."/>
            <person name="Lee A.D."/>
            <person name="Boulton J."/>
            <person name="Springer M."/>
        </authorList>
    </citation>
    <scope>NUCLEOTIDE SEQUENCE [LARGE SCALE GENOMIC DNA]</scope>
    <source>
        <strain evidence="3 4">23A</strain>
    </source>
</reference>
<feature type="compositionally biased region" description="Pro residues" evidence="1">
    <location>
        <begin position="39"/>
        <end position="69"/>
    </location>
</feature>